<name>A0A3G8YJ12_9DEIO</name>
<evidence type="ECO:0000313" key="3">
    <source>
        <dbReference type="Proteomes" id="UP000276417"/>
    </source>
</evidence>
<dbReference type="Gene3D" id="2.60.120.10">
    <property type="entry name" value="Jelly Rolls"/>
    <property type="match status" value="1"/>
</dbReference>
<keyword evidence="2" id="KW-0614">Plasmid</keyword>
<feature type="domain" description="Cupin type-2" evidence="1">
    <location>
        <begin position="27"/>
        <end position="89"/>
    </location>
</feature>
<accession>A0A3G8YJ12</accession>
<dbReference type="Pfam" id="PF07883">
    <property type="entry name" value="Cupin_2"/>
    <property type="match status" value="1"/>
</dbReference>
<proteinExistence type="predicted"/>
<dbReference type="AlphaFoldDB" id="A0A3G8YJ12"/>
<sequence>MEKISLTTAANTGHFAALPAQVGTLFFAAGTVLPPTSHAQDEISFIHSGVLRAVSGGQAATLRGGDVSFIPAGEVHQAEVLEDVTLSYVLLERTLDSSAS</sequence>
<protein>
    <submittedName>
        <fullName evidence="2">Cupin domain-containing protein</fullName>
    </submittedName>
</protein>
<organism evidence="2 3">
    <name type="scientific">Deinococcus psychrotolerans</name>
    <dbReference type="NCBI Taxonomy" id="2489213"/>
    <lineage>
        <taxon>Bacteria</taxon>
        <taxon>Thermotogati</taxon>
        <taxon>Deinococcota</taxon>
        <taxon>Deinococci</taxon>
        <taxon>Deinococcales</taxon>
        <taxon>Deinococcaceae</taxon>
        <taxon>Deinococcus</taxon>
    </lineage>
</organism>
<dbReference type="InterPro" id="IPR013096">
    <property type="entry name" value="Cupin_2"/>
</dbReference>
<geneLocation type="plasmid" evidence="2 3">
    <name>unnamed1</name>
</geneLocation>
<dbReference type="OrthoDB" id="25744at2"/>
<reference evidence="2 3" key="1">
    <citation type="submission" date="2018-11" db="EMBL/GenBank/DDBJ databases">
        <title>Deinococcus shelandsis sp. nov., isolated from South Shetland Islands soil of Antarctica.</title>
        <authorList>
            <person name="Tian J."/>
        </authorList>
    </citation>
    <scope>NUCLEOTIDE SEQUENCE [LARGE SCALE GENOMIC DNA]</scope>
    <source>
        <strain evidence="2 3">S14-83T</strain>
        <plasmid evidence="2 3">unnamed1</plasmid>
    </source>
</reference>
<dbReference type="RefSeq" id="WP_124874674.1">
    <property type="nucleotide sequence ID" value="NZ_CP034185.1"/>
</dbReference>
<evidence type="ECO:0000313" key="2">
    <source>
        <dbReference type="EMBL" id="AZI44740.1"/>
    </source>
</evidence>
<dbReference type="InterPro" id="IPR011051">
    <property type="entry name" value="RmlC_Cupin_sf"/>
</dbReference>
<dbReference type="InterPro" id="IPR014710">
    <property type="entry name" value="RmlC-like_jellyroll"/>
</dbReference>
<gene>
    <name evidence="2" type="ORF">EHF33_17770</name>
</gene>
<dbReference type="SUPFAM" id="SSF51182">
    <property type="entry name" value="RmlC-like cupins"/>
    <property type="match status" value="1"/>
</dbReference>
<dbReference type="EMBL" id="CP034185">
    <property type="protein sequence ID" value="AZI44740.1"/>
    <property type="molecule type" value="Genomic_DNA"/>
</dbReference>
<keyword evidence="3" id="KW-1185">Reference proteome</keyword>
<dbReference type="Proteomes" id="UP000276417">
    <property type="component" value="Plasmid unnamed1"/>
</dbReference>
<dbReference type="KEGG" id="dph:EHF33_17770"/>
<evidence type="ECO:0000259" key="1">
    <source>
        <dbReference type="Pfam" id="PF07883"/>
    </source>
</evidence>